<evidence type="ECO:0000313" key="2">
    <source>
        <dbReference type="Proteomes" id="UP000063308"/>
    </source>
</evidence>
<gene>
    <name evidence="1" type="ORF">NK6_529</name>
</gene>
<sequence>MTAKAKKLTHEEFASLLAVGHAAANSAAPAIPAKHRARLIALSYMVFLQGRLRMTTPGRIRIYGGQLDT</sequence>
<evidence type="ECO:0000313" key="1">
    <source>
        <dbReference type="EMBL" id="BAR53714.1"/>
    </source>
</evidence>
<dbReference type="AlphaFoldDB" id="A0A0E4BJI3"/>
<organism evidence="1 2">
    <name type="scientific">Bradyrhizobium diazoefficiens</name>
    <dbReference type="NCBI Taxonomy" id="1355477"/>
    <lineage>
        <taxon>Bacteria</taxon>
        <taxon>Pseudomonadati</taxon>
        <taxon>Pseudomonadota</taxon>
        <taxon>Alphaproteobacteria</taxon>
        <taxon>Hyphomicrobiales</taxon>
        <taxon>Nitrobacteraceae</taxon>
        <taxon>Bradyrhizobium</taxon>
    </lineage>
</organism>
<accession>A0A0E4BJI3</accession>
<protein>
    <submittedName>
        <fullName evidence="1">Uncharacterized protein</fullName>
    </submittedName>
</protein>
<reference evidence="1 2" key="1">
    <citation type="submission" date="2014-11" db="EMBL/GenBank/DDBJ databases">
        <title>Symbiosis island explosion on the genome of extra-slow-growing strains of soybean bradyrhizobia with massive insertion sequences.</title>
        <authorList>
            <person name="Iida T."/>
            <person name="Minamisawa K."/>
        </authorList>
    </citation>
    <scope>NUCLEOTIDE SEQUENCE [LARGE SCALE GENOMIC DNA]</scope>
    <source>
        <strain evidence="1 2">NK6</strain>
    </source>
</reference>
<dbReference type="EMBL" id="AP014685">
    <property type="protein sequence ID" value="BAR53714.1"/>
    <property type="molecule type" value="Genomic_DNA"/>
</dbReference>
<name>A0A0E4BJI3_9BRAD</name>
<proteinExistence type="predicted"/>
<dbReference type="Proteomes" id="UP000063308">
    <property type="component" value="Chromosome"/>
</dbReference>